<evidence type="ECO:0000256" key="3">
    <source>
        <dbReference type="ARBA" id="ARBA00022723"/>
    </source>
</evidence>
<dbReference type="CDD" id="cd04029">
    <property type="entry name" value="C2A_SLP-4_5"/>
    <property type="match status" value="1"/>
</dbReference>
<dbReference type="PANTHER" id="PTHR45716:SF6">
    <property type="entry name" value="SYNAPTOTAGMIN-LIKE PROTEIN 5"/>
    <property type="match status" value="1"/>
</dbReference>
<dbReference type="PANTHER" id="PTHR45716">
    <property type="entry name" value="BITESIZE, ISOFORM I"/>
    <property type="match status" value="1"/>
</dbReference>
<dbReference type="Gene3D" id="3.30.40.10">
    <property type="entry name" value="Zinc/RING finger domain, C3HC4 (zinc finger)"/>
    <property type="match status" value="1"/>
</dbReference>
<evidence type="ECO:0000313" key="12">
    <source>
        <dbReference type="Ensembl" id="ENSAPOP00000006002.1"/>
    </source>
</evidence>
<sequence length="656" mass="73260">MEQVGEDLNLSFLLENEREIILKVLQKDEKLRKREEKRIRKLKNELLDIRRKGSRRQQDLGERQCARCLKTLGLIFDRGDLCEECRLRVCNECRVTHPKSRQWRCNVCAKISRMKMDKKGSRPVQKPENGVDGDGDAQSARSICSAAHSNRSSAVALESSGMPTVPNNLRSQTPDKSSTPSDSRRVRPDGAESVASLHSSDGASEKKPTGHHRTNSSTPTISVSRASVSSDHSRSEMDLSAPGSDPSDDALSLRSRSVPGLNETEFSDEDAEEDIDALMSAHSKTVSRRLSNAVSTSSTPCSERRWGYLNVPDSDAETSSINSMMSMYSETGDYGNARVSGEILLNISYSYKTGALNVLVKECHNLATGDERRQRTDAYVKTYLLPDTSRQSKRKTSIKANTINPVFSENLRYVISHSQLETRTLQVSVWHHDRFGHNSFLGEVELSFDSWEFDSHIEEWYSLQPKVESSMDCTMQYKGELTVVLKYIPAEKNLMLPLDQVQVKKSFLKGKKTSSFTLPKGGMVELLVKGAKNLTAVKSGGSSDPFVKGYLLPDSNKSTKHKTAVERRTVNPHWNHTFTYCGLQPGDLNNVCLELTVWDKEALASNVFLGGVRLGAGTGRKKRKAPADTVGAREETYRIGREMHRILKQVVKPPLK</sequence>
<dbReference type="InterPro" id="IPR011011">
    <property type="entry name" value="Znf_FYVE_PHD"/>
</dbReference>
<keyword evidence="5" id="KW-0863">Zinc-finger</keyword>
<feature type="domain" description="RabBD" evidence="11">
    <location>
        <begin position="7"/>
        <end position="107"/>
    </location>
</feature>
<dbReference type="SUPFAM" id="SSF49562">
    <property type="entry name" value="C2 domain (Calcium/lipid-binding domain, CaLB)"/>
    <property type="match status" value="2"/>
</dbReference>
<dbReference type="InterPro" id="IPR013083">
    <property type="entry name" value="Znf_RING/FYVE/PHD"/>
</dbReference>
<dbReference type="InterPro" id="IPR041282">
    <property type="entry name" value="FYVE_2"/>
</dbReference>
<evidence type="ECO:0000256" key="5">
    <source>
        <dbReference type="ARBA" id="ARBA00022771"/>
    </source>
</evidence>
<dbReference type="Gene3D" id="2.60.40.150">
    <property type="entry name" value="C2 domain"/>
    <property type="match status" value="2"/>
</dbReference>
<dbReference type="CDD" id="cd04020">
    <property type="entry name" value="C2B_SLP_1-2-3-4"/>
    <property type="match status" value="1"/>
</dbReference>
<dbReference type="GO" id="GO:0006887">
    <property type="term" value="P:exocytosis"/>
    <property type="evidence" value="ECO:0007669"/>
    <property type="project" value="TreeGrafter"/>
</dbReference>
<dbReference type="InterPro" id="IPR000008">
    <property type="entry name" value="C2_dom"/>
</dbReference>
<dbReference type="GeneTree" id="ENSGT00940000158618"/>
<feature type="compositionally biased region" description="Polar residues" evidence="9">
    <location>
        <begin position="161"/>
        <end position="181"/>
    </location>
</feature>
<dbReference type="AlphaFoldDB" id="A0A3Q1ER06"/>
<evidence type="ECO:0000256" key="6">
    <source>
        <dbReference type="ARBA" id="ARBA00022833"/>
    </source>
</evidence>
<proteinExistence type="predicted"/>
<dbReference type="Pfam" id="PF00168">
    <property type="entry name" value="C2"/>
    <property type="match status" value="2"/>
</dbReference>
<dbReference type="GO" id="GO:0070382">
    <property type="term" value="C:exocytic vesicle"/>
    <property type="evidence" value="ECO:0007669"/>
    <property type="project" value="TreeGrafter"/>
</dbReference>
<dbReference type="SMART" id="SM00239">
    <property type="entry name" value="C2"/>
    <property type="match status" value="2"/>
</dbReference>
<feature type="region of interest" description="Disordered" evidence="9">
    <location>
        <begin position="116"/>
        <end position="271"/>
    </location>
</feature>
<evidence type="ECO:0000256" key="7">
    <source>
        <dbReference type="ARBA" id="ARBA00023136"/>
    </source>
</evidence>
<dbReference type="PRINTS" id="PR00360">
    <property type="entry name" value="C2DOMAIN"/>
</dbReference>
<feature type="domain" description="C2" evidence="10">
    <location>
        <begin position="339"/>
        <end position="461"/>
    </location>
</feature>
<keyword evidence="2" id="KW-0597">Phosphoprotein</keyword>
<dbReference type="GO" id="GO:0005886">
    <property type="term" value="C:plasma membrane"/>
    <property type="evidence" value="ECO:0007669"/>
    <property type="project" value="TreeGrafter"/>
</dbReference>
<dbReference type="GO" id="GO:0008270">
    <property type="term" value="F:zinc ion binding"/>
    <property type="evidence" value="ECO:0007669"/>
    <property type="project" value="UniProtKB-KW"/>
</dbReference>
<dbReference type="InterPro" id="IPR043567">
    <property type="entry name" value="SYTL1-5_C2B"/>
</dbReference>
<dbReference type="SUPFAM" id="SSF57903">
    <property type="entry name" value="FYVE/PHD zinc finger"/>
    <property type="match status" value="1"/>
</dbReference>
<organism evidence="12 13">
    <name type="scientific">Acanthochromis polyacanthus</name>
    <name type="common">spiny chromis</name>
    <dbReference type="NCBI Taxonomy" id="80966"/>
    <lineage>
        <taxon>Eukaryota</taxon>
        <taxon>Metazoa</taxon>
        <taxon>Chordata</taxon>
        <taxon>Craniata</taxon>
        <taxon>Vertebrata</taxon>
        <taxon>Euteleostomi</taxon>
        <taxon>Actinopterygii</taxon>
        <taxon>Neopterygii</taxon>
        <taxon>Teleostei</taxon>
        <taxon>Neoteleostei</taxon>
        <taxon>Acanthomorphata</taxon>
        <taxon>Ovalentaria</taxon>
        <taxon>Pomacentridae</taxon>
        <taxon>Acanthochromis</taxon>
    </lineage>
</organism>
<comment type="subcellular location">
    <subcellularLocation>
        <location evidence="1">Membrane</location>
        <topology evidence="1">Peripheral membrane protein</topology>
    </subcellularLocation>
</comment>
<keyword evidence="13" id="KW-1185">Reference proteome</keyword>
<feature type="compositionally biased region" description="Polar residues" evidence="9">
    <location>
        <begin position="139"/>
        <end position="153"/>
    </location>
</feature>
<dbReference type="GO" id="GO:0042043">
    <property type="term" value="F:neurexin family protein binding"/>
    <property type="evidence" value="ECO:0007669"/>
    <property type="project" value="TreeGrafter"/>
</dbReference>
<evidence type="ECO:0000256" key="9">
    <source>
        <dbReference type="SAM" id="MobiDB-lite"/>
    </source>
</evidence>
<evidence type="ECO:0000256" key="2">
    <source>
        <dbReference type="ARBA" id="ARBA00022553"/>
    </source>
</evidence>
<dbReference type="InterPro" id="IPR035892">
    <property type="entry name" value="C2_domain_sf"/>
</dbReference>
<keyword evidence="3" id="KW-0479">Metal-binding</keyword>
<reference evidence="12" key="2">
    <citation type="submission" date="2025-09" db="UniProtKB">
        <authorList>
            <consortium name="Ensembl"/>
        </authorList>
    </citation>
    <scope>IDENTIFICATION</scope>
</reference>
<reference evidence="12" key="1">
    <citation type="submission" date="2025-08" db="UniProtKB">
        <authorList>
            <consortium name="Ensembl"/>
        </authorList>
    </citation>
    <scope>IDENTIFICATION</scope>
</reference>
<name>A0A3Q1ER06_9TELE</name>
<dbReference type="FunFam" id="3.30.40.10:FF:000018">
    <property type="entry name" value="Synaptotagmin-like 5, isoform CRA_a"/>
    <property type="match status" value="1"/>
</dbReference>
<feature type="coiled-coil region" evidence="8">
    <location>
        <begin position="25"/>
        <end position="52"/>
    </location>
</feature>
<dbReference type="Ensembl" id="ENSAPOT00000007394.1">
    <property type="protein sequence ID" value="ENSAPOP00000006002.1"/>
    <property type="gene ID" value="ENSAPOG00000007823.1"/>
</dbReference>
<dbReference type="InterPro" id="IPR037303">
    <property type="entry name" value="SLP-4/5_C2A"/>
</dbReference>
<dbReference type="PROSITE" id="PS50004">
    <property type="entry name" value="C2"/>
    <property type="match status" value="2"/>
</dbReference>
<protein>
    <submittedName>
        <fullName evidence="12">Synaptotagmin-like 5</fullName>
    </submittedName>
</protein>
<dbReference type="InterPro" id="IPR010911">
    <property type="entry name" value="Rab_BD"/>
</dbReference>
<dbReference type="Pfam" id="PF02318">
    <property type="entry name" value="FYVE_2"/>
    <property type="match status" value="1"/>
</dbReference>
<dbReference type="FunFam" id="2.60.40.150:FF:000006">
    <property type="entry name" value="Synaptotagmin-like 5, isoform CRA_a"/>
    <property type="match status" value="1"/>
</dbReference>
<keyword evidence="6" id="KW-0862">Zinc</keyword>
<evidence type="ECO:0000256" key="1">
    <source>
        <dbReference type="ARBA" id="ARBA00004170"/>
    </source>
</evidence>
<dbReference type="PROSITE" id="PS50916">
    <property type="entry name" value="RABBD"/>
    <property type="match status" value="1"/>
</dbReference>
<evidence type="ECO:0000313" key="13">
    <source>
        <dbReference type="Proteomes" id="UP000257200"/>
    </source>
</evidence>
<keyword evidence="4" id="KW-0677">Repeat</keyword>
<feature type="domain" description="C2" evidence="10">
    <location>
        <begin position="497"/>
        <end position="631"/>
    </location>
</feature>
<keyword evidence="7" id="KW-0472">Membrane</keyword>
<dbReference type="GO" id="GO:0031267">
    <property type="term" value="F:small GTPase binding"/>
    <property type="evidence" value="ECO:0007669"/>
    <property type="project" value="InterPro"/>
</dbReference>
<keyword evidence="8" id="KW-0175">Coiled coil</keyword>
<evidence type="ECO:0000256" key="4">
    <source>
        <dbReference type="ARBA" id="ARBA00022737"/>
    </source>
</evidence>
<dbReference type="GO" id="GO:0006886">
    <property type="term" value="P:intracellular protein transport"/>
    <property type="evidence" value="ECO:0007669"/>
    <property type="project" value="InterPro"/>
</dbReference>
<dbReference type="Proteomes" id="UP000257200">
    <property type="component" value="Unplaced"/>
</dbReference>
<accession>A0A3Q1ER06</accession>
<evidence type="ECO:0000256" key="8">
    <source>
        <dbReference type="SAM" id="Coils"/>
    </source>
</evidence>
<evidence type="ECO:0000259" key="10">
    <source>
        <dbReference type="PROSITE" id="PS50004"/>
    </source>
</evidence>
<dbReference type="GO" id="GO:0005543">
    <property type="term" value="F:phospholipid binding"/>
    <property type="evidence" value="ECO:0007669"/>
    <property type="project" value="InterPro"/>
</dbReference>
<evidence type="ECO:0000259" key="11">
    <source>
        <dbReference type="PROSITE" id="PS50916"/>
    </source>
</evidence>